<keyword evidence="6 14" id="KW-0479">Metal-binding</keyword>
<evidence type="ECO:0000259" key="16">
    <source>
        <dbReference type="Pfam" id="PF06827"/>
    </source>
</evidence>
<dbReference type="InterPro" id="IPR002300">
    <property type="entry name" value="aa-tRNA-synth_Ia"/>
</dbReference>
<dbReference type="InterPro" id="IPR009008">
    <property type="entry name" value="Val/Leu/Ile-tRNA-synth_edit"/>
</dbReference>
<dbReference type="PANTHER" id="PTHR42765:SF1">
    <property type="entry name" value="ISOLEUCINE--TRNA LIGASE, MITOCHONDRIAL"/>
    <property type="match status" value="1"/>
</dbReference>
<dbReference type="EMBL" id="RBPS01000325">
    <property type="protein sequence ID" value="RMO31283.1"/>
    <property type="molecule type" value="Genomic_DNA"/>
</dbReference>
<dbReference type="NCBIfam" id="TIGR00392">
    <property type="entry name" value="ileS"/>
    <property type="match status" value="1"/>
</dbReference>
<keyword evidence="8 14" id="KW-0862">Zinc</keyword>
<dbReference type="SUPFAM" id="SSF52374">
    <property type="entry name" value="Nucleotidylyl transferase"/>
    <property type="match status" value="1"/>
</dbReference>
<dbReference type="Gene3D" id="3.40.50.620">
    <property type="entry name" value="HUPs"/>
    <property type="match status" value="2"/>
</dbReference>
<evidence type="ECO:0000259" key="17">
    <source>
        <dbReference type="Pfam" id="PF08264"/>
    </source>
</evidence>
<proteinExistence type="inferred from homology"/>
<dbReference type="InterPro" id="IPR050081">
    <property type="entry name" value="Ile-tRNA_ligase"/>
</dbReference>
<evidence type="ECO:0000256" key="5">
    <source>
        <dbReference type="ARBA" id="ARBA00022598"/>
    </source>
</evidence>
<organism evidence="18 19">
    <name type="scientific">Pseudomonas savastanoi pv. glycinea</name>
    <name type="common">Pseudomonas syringae pv. glycinea</name>
    <dbReference type="NCBI Taxonomy" id="318"/>
    <lineage>
        <taxon>Bacteria</taxon>
        <taxon>Pseudomonadati</taxon>
        <taxon>Pseudomonadota</taxon>
        <taxon>Gammaproteobacteria</taxon>
        <taxon>Pseudomonadales</taxon>
        <taxon>Pseudomonadaceae</taxon>
        <taxon>Pseudomonas</taxon>
    </lineage>
</organism>
<dbReference type="InterPro" id="IPR001412">
    <property type="entry name" value="aa-tRNA-synth_I_CS"/>
</dbReference>
<evidence type="ECO:0000256" key="12">
    <source>
        <dbReference type="ARBA" id="ARBA00025217"/>
    </source>
</evidence>
<dbReference type="PROSITE" id="PS00178">
    <property type="entry name" value="AA_TRNA_LIGASE_I"/>
    <property type="match status" value="1"/>
</dbReference>
<comment type="catalytic activity">
    <reaction evidence="13 14">
        <text>tRNA(Ile) + L-isoleucine + ATP = L-isoleucyl-tRNA(Ile) + AMP + diphosphate</text>
        <dbReference type="Rhea" id="RHEA:11060"/>
        <dbReference type="Rhea" id="RHEA-COMP:9666"/>
        <dbReference type="Rhea" id="RHEA-COMP:9695"/>
        <dbReference type="ChEBI" id="CHEBI:30616"/>
        <dbReference type="ChEBI" id="CHEBI:33019"/>
        <dbReference type="ChEBI" id="CHEBI:58045"/>
        <dbReference type="ChEBI" id="CHEBI:78442"/>
        <dbReference type="ChEBI" id="CHEBI:78528"/>
        <dbReference type="ChEBI" id="CHEBI:456215"/>
        <dbReference type="EC" id="6.1.1.5"/>
    </reaction>
</comment>
<protein>
    <recommendedName>
        <fullName evidence="14">Isoleucine--tRNA ligase</fullName>
        <ecNumber evidence="14">6.1.1.5</ecNumber>
    </recommendedName>
    <alternativeName>
        <fullName evidence="14">Isoleucyl-tRNA synthetase</fullName>
        <shortName evidence="14">IleRS</shortName>
    </alternativeName>
</protein>
<keyword evidence="7 14" id="KW-0547">Nucleotide-binding</keyword>
<dbReference type="PANTHER" id="PTHR42765">
    <property type="entry name" value="SOLEUCYL-TRNA SYNTHETASE"/>
    <property type="match status" value="1"/>
</dbReference>
<feature type="domain" description="Methionyl/Valyl/Leucyl/Isoleucyl-tRNA synthetase anticodon-binding" evidence="17">
    <location>
        <begin position="702"/>
        <end position="858"/>
    </location>
</feature>
<comment type="domain">
    <text evidence="14">IleRS has two distinct active sites: one for aminoacylation and one for editing. The misactivated valine is translocated from the active site to the editing site, which sterically excludes the correctly activated isoleucine. The single editing site contains two valyl binding pockets, one specific for each substrate (Val-AMP or Val-tRNA(Ile)).</text>
</comment>
<dbReference type="InterPro" id="IPR009080">
    <property type="entry name" value="tRNAsynth_Ia_anticodon-bd"/>
</dbReference>
<comment type="similarity">
    <text evidence="2 14">Belongs to the class-I aminoacyl-tRNA synthetase family. IleS type 1 subfamily.</text>
</comment>
<dbReference type="Pfam" id="PF00133">
    <property type="entry name" value="tRNA-synt_1"/>
    <property type="match status" value="1"/>
</dbReference>
<evidence type="ECO:0000256" key="2">
    <source>
        <dbReference type="ARBA" id="ARBA00006887"/>
    </source>
</evidence>
<dbReference type="InterPro" id="IPR010663">
    <property type="entry name" value="Znf_FPG/IleRS"/>
</dbReference>
<evidence type="ECO:0000256" key="4">
    <source>
        <dbReference type="ARBA" id="ARBA00022490"/>
    </source>
</evidence>
<dbReference type="Gene3D" id="1.10.10.830">
    <property type="entry name" value="Ile-tRNA synthetase CP2 domain-like"/>
    <property type="match status" value="1"/>
</dbReference>
<dbReference type="GO" id="GO:0005524">
    <property type="term" value="F:ATP binding"/>
    <property type="evidence" value="ECO:0007669"/>
    <property type="project" value="UniProtKB-UniRule"/>
</dbReference>
<feature type="domain" description="Aminoacyl-tRNA synthetase class Ia" evidence="15">
    <location>
        <begin position="39"/>
        <end position="657"/>
    </location>
</feature>
<evidence type="ECO:0000256" key="7">
    <source>
        <dbReference type="ARBA" id="ARBA00022741"/>
    </source>
</evidence>
<feature type="binding site" evidence="14">
    <location>
        <position position="940"/>
    </location>
    <ligand>
        <name>Zn(2+)</name>
        <dbReference type="ChEBI" id="CHEBI:29105"/>
    </ligand>
</feature>
<dbReference type="CDD" id="cd07960">
    <property type="entry name" value="Anticodon_Ia_Ile_BEm"/>
    <property type="match status" value="1"/>
</dbReference>
<dbReference type="PRINTS" id="PR00984">
    <property type="entry name" value="TRNASYNTHILE"/>
</dbReference>
<evidence type="ECO:0000256" key="9">
    <source>
        <dbReference type="ARBA" id="ARBA00022840"/>
    </source>
</evidence>
<feature type="short sequence motif" description="'HIGH' region" evidence="14">
    <location>
        <begin position="69"/>
        <end position="79"/>
    </location>
</feature>
<feature type="binding site" evidence="14">
    <location>
        <position position="920"/>
    </location>
    <ligand>
        <name>Zn(2+)</name>
        <dbReference type="ChEBI" id="CHEBI:29105"/>
    </ligand>
</feature>
<dbReference type="Pfam" id="PF06827">
    <property type="entry name" value="zf-FPG_IleRS"/>
    <property type="match status" value="1"/>
</dbReference>
<dbReference type="Pfam" id="PF08264">
    <property type="entry name" value="Anticodon_1"/>
    <property type="match status" value="1"/>
</dbReference>
<evidence type="ECO:0000256" key="13">
    <source>
        <dbReference type="ARBA" id="ARBA00048359"/>
    </source>
</evidence>
<dbReference type="GO" id="GO:0004822">
    <property type="term" value="F:isoleucine-tRNA ligase activity"/>
    <property type="evidence" value="ECO:0007669"/>
    <property type="project" value="UniProtKB-UniRule"/>
</dbReference>
<evidence type="ECO:0000256" key="14">
    <source>
        <dbReference type="HAMAP-Rule" id="MF_02002"/>
    </source>
</evidence>
<dbReference type="InterPro" id="IPR013155">
    <property type="entry name" value="M/V/L/I-tRNA-synth_anticd-bd"/>
</dbReference>
<gene>
    <name evidence="14" type="primary">ileS</name>
    <name evidence="18" type="ORF">ALQ42_05345</name>
</gene>
<dbReference type="InterPro" id="IPR033708">
    <property type="entry name" value="Anticodon_Ile_BEm"/>
</dbReference>
<evidence type="ECO:0000313" key="18">
    <source>
        <dbReference type="EMBL" id="RMO31283.1"/>
    </source>
</evidence>
<dbReference type="HAMAP" id="MF_02002">
    <property type="entry name" value="Ile_tRNA_synth_type1"/>
    <property type="match status" value="1"/>
</dbReference>
<keyword evidence="5 14" id="KW-0436">Ligase</keyword>
<dbReference type="SUPFAM" id="SSF47323">
    <property type="entry name" value="Anticodon-binding domain of a subclass of class I aminoacyl-tRNA synthetases"/>
    <property type="match status" value="1"/>
</dbReference>
<dbReference type="InterPro" id="IPR002301">
    <property type="entry name" value="Ile-tRNA-ligase"/>
</dbReference>
<feature type="binding site" evidence="14">
    <location>
        <position position="937"/>
    </location>
    <ligand>
        <name>Zn(2+)</name>
        <dbReference type="ChEBI" id="CHEBI:29105"/>
    </ligand>
</feature>
<feature type="binding site" evidence="14">
    <location>
        <position position="917"/>
    </location>
    <ligand>
        <name>Zn(2+)</name>
        <dbReference type="ChEBI" id="CHEBI:29105"/>
    </ligand>
</feature>
<dbReference type="InterPro" id="IPR014729">
    <property type="entry name" value="Rossmann-like_a/b/a_fold"/>
</dbReference>
<keyword evidence="11 14" id="KW-0030">Aminoacyl-tRNA synthetase</keyword>
<dbReference type="GO" id="GO:0000049">
    <property type="term" value="F:tRNA binding"/>
    <property type="evidence" value="ECO:0007669"/>
    <property type="project" value="InterPro"/>
</dbReference>
<dbReference type="GO" id="GO:0002161">
    <property type="term" value="F:aminoacyl-tRNA deacylase activity"/>
    <property type="evidence" value="ECO:0007669"/>
    <property type="project" value="InterPro"/>
</dbReference>
<evidence type="ECO:0000256" key="11">
    <source>
        <dbReference type="ARBA" id="ARBA00023146"/>
    </source>
</evidence>
<evidence type="ECO:0000259" key="15">
    <source>
        <dbReference type="Pfam" id="PF00133"/>
    </source>
</evidence>
<dbReference type="GO" id="GO:0006428">
    <property type="term" value="P:isoleucyl-tRNA aminoacylation"/>
    <property type="evidence" value="ECO:0007669"/>
    <property type="project" value="UniProtKB-UniRule"/>
</dbReference>
<evidence type="ECO:0000256" key="1">
    <source>
        <dbReference type="ARBA" id="ARBA00004496"/>
    </source>
</evidence>
<feature type="domain" description="Zinc finger FPG/IleRS-type" evidence="16">
    <location>
        <begin position="916"/>
        <end position="943"/>
    </location>
</feature>
<dbReference type="FunFam" id="3.40.50.620:FF:000048">
    <property type="entry name" value="Isoleucine--tRNA ligase"/>
    <property type="match status" value="1"/>
</dbReference>
<comment type="subunit">
    <text evidence="3 14">Monomer.</text>
</comment>
<dbReference type="FunFam" id="3.40.50.620:FF:000042">
    <property type="entry name" value="Isoleucine--tRNA ligase"/>
    <property type="match status" value="1"/>
</dbReference>
<feature type="binding site" evidence="14">
    <location>
        <position position="622"/>
    </location>
    <ligand>
        <name>ATP</name>
        <dbReference type="ChEBI" id="CHEBI:30616"/>
    </ligand>
</feature>
<dbReference type="InterPro" id="IPR023585">
    <property type="entry name" value="Ile-tRNA-ligase_type1"/>
</dbReference>
<feature type="short sequence motif" description="'KMSKS' region" evidence="14">
    <location>
        <begin position="619"/>
        <end position="623"/>
    </location>
</feature>
<dbReference type="Proteomes" id="UP000273536">
    <property type="component" value="Unassembled WGS sequence"/>
</dbReference>
<comment type="function">
    <text evidence="12 14">Catalyzes the attachment of isoleucine to tRNA(Ile). As IleRS can inadvertently accommodate and process structurally similar amino acids such as valine, to avoid such errors it has two additional distinct tRNA(Ile)-dependent editing activities. One activity is designated as 'pretransfer' editing and involves the hydrolysis of activated Val-AMP. The other activity is designated 'posttransfer' editing and involves deacylation of mischarged Val-tRNA(Ile).</text>
</comment>
<feature type="binding site" evidence="14">
    <location>
        <position position="578"/>
    </location>
    <ligand>
        <name>L-isoleucyl-5'-AMP</name>
        <dbReference type="ChEBI" id="CHEBI:178002"/>
    </ligand>
</feature>
<evidence type="ECO:0000256" key="10">
    <source>
        <dbReference type="ARBA" id="ARBA00022917"/>
    </source>
</evidence>
<keyword evidence="10 14" id="KW-0648">Protein biosynthesis</keyword>
<comment type="subcellular location">
    <subcellularLocation>
        <location evidence="1 14">Cytoplasm</location>
    </subcellularLocation>
</comment>
<accession>A0A0N8RLC7</accession>
<dbReference type="AlphaFoldDB" id="A0A0N8RLC7"/>
<evidence type="ECO:0000256" key="8">
    <source>
        <dbReference type="ARBA" id="ARBA00022833"/>
    </source>
</evidence>
<name>A0A0N8RLC7_PSESG</name>
<dbReference type="FunFam" id="1.10.730.20:FF:000001">
    <property type="entry name" value="Isoleucine--tRNA ligase"/>
    <property type="match status" value="1"/>
</dbReference>
<dbReference type="Gene3D" id="1.10.730.20">
    <property type="match status" value="1"/>
</dbReference>
<dbReference type="GO" id="GO:0008270">
    <property type="term" value="F:zinc ion binding"/>
    <property type="evidence" value="ECO:0007669"/>
    <property type="project" value="UniProtKB-UniRule"/>
</dbReference>
<sequence length="954" mass="107137">MAWLTAKQEPEMTDYKATLNLPDTAFPMKAGLPQREPQTLQRWDSIGLYQKLREIGKDRPKFVLHDGPPYANGNIHIGHAVNKILKDMILRSKTLAGFDAPYVPGWDCHGLPIEHKVEVTHGKNLSADRTRELCRAYASEQIEGQKSEFIRLGVLGDWSNPYLTMNFPNEAGEIRALAEMVKGGFVFKGLKPVNWCFDCGSALAEAEVEYQDKKSSTIDVAFPIADEAKLAAAFGLPALGKPASIVIWTTTPWTIPANQALNVHPEFEYALVDVGDRLLVLAAELVESCLARYKLEGTVIATTTGQALELINFRHPFYDRLSPVYLADYVELGAGTGIVHSSPAYGVDDFNICKQYGLSNDDIISPVQSNGVYVESLEFFGGQFIFKANQNIIDKLVEVGSLMDTETISHSYMHCWRHKSPLIYRATAQWFVGMDKQPESGETLRKRAVKAIEDTEFVPAWGQARLHSMIANRPDWCISRQRNWGVPIPFFLHKESGDLHPRTVELMEEVAQRVEKEGIEAWFKLDASELLGDEAAKYDKISDTLDVWFDSGTTHWHVLRGSHPMGHESGPRADLYLEGSDQHRGWFHSSLLTGCMLDDHAPYRELLTHGFVVDENGRKMSKSLNNVVAPQKVNDSLGADIMRLWVSATDYSGEMAVSDQILQRSADAYRRIRNTARFLLSNLSGFNPATDILPAEEMLALDRWAVDRTLLLQRELQEHYGEYRFWNVYSKIHNFCVQELGGFYLDIIKDRQYTTAADSTARRSCQTALFHISEALVRWIAPILAFTADELWQFLPGERNESVMLNTWYEGLTEMPADFEMDRAYWERIMAVKTSVNKEMENLRAAKAIGGNLQAEVTLYAEDSLVADLSKLSNELRFVLITSTASVAPLVSAPADAVVTEVAGLKLKVLKSSHAKCARCWHHREDVGVNPEHPEICGRCVDNISGAGEVRHYA</sequence>
<keyword evidence="4 14" id="KW-0963">Cytoplasm</keyword>
<dbReference type="GO" id="GO:0005829">
    <property type="term" value="C:cytosol"/>
    <property type="evidence" value="ECO:0007669"/>
    <property type="project" value="TreeGrafter"/>
</dbReference>
<keyword evidence="9 14" id="KW-0067">ATP-binding</keyword>
<dbReference type="EC" id="6.1.1.5" evidence="14"/>
<reference evidence="18 19" key="1">
    <citation type="submission" date="2018-08" db="EMBL/GenBank/DDBJ databases">
        <title>Recombination of ecologically and evolutionarily significant loci maintains genetic cohesion in the Pseudomonas syringae species complex.</title>
        <authorList>
            <person name="Dillon M."/>
            <person name="Thakur S."/>
            <person name="Almeida R.N.D."/>
            <person name="Weir B.S."/>
            <person name="Guttman D.S."/>
        </authorList>
    </citation>
    <scope>NUCLEOTIDE SEQUENCE [LARGE SCALE GENOMIC DNA]</scope>
    <source>
        <strain evidence="18 19">ICMP 6372</strain>
    </source>
</reference>
<dbReference type="SUPFAM" id="SSF50677">
    <property type="entry name" value="ValRS/IleRS/LeuRS editing domain"/>
    <property type="match status" value="1"/>
</dbReference>
<comment type="caution">
    <text evidence="18">The sequence shown here is derived from an EMBL/GenBank/DDBJ whole genome shotgun (WGS) entry which is preliminary data.</text>
</comment>
<evidence type="ECO:0000256" key="3">
    <source>
        <dbReference type="ARBA" id="ARBA00011245"/>
    </source>
</evidence>
<evidence type="ECO:0000313" key="19">
    <source>
        <dbReference type="Proteomes" id="UP000273536"/>
    </source>
</evidence>
<comment type="cofactor">
    <cofactor evidence="14">
        <name>Zn(2+)</name>
        <dbReference type="ChEBI" id="CHEBI:29105"/>
    </cofactor>
    <text evidence="14">Binds 1 zinc ion per subunit.</text>
</comment>
<evidence type="ECO:0000256" key="6">
    <source>
        <dbReference type="ARBA" id="ARBA00022723"/>
    </source>
</evidence>